<keyword evidence="2 4" id="KW-0238">DNA-binding</keyword>
<feature type="domain" description="HTH tetR-type" evidence="5">
    <location>
        <begin position="12"/>
        <end position="72"/>
    </location>
</feature>
<dbReference type="KEGG" id="nano:G5V58_08225"/>
<dbReference type="SUPFAM" id="SSF46689">
    <property type="entry name" value="Homeodomain-like"/>
    <property type="match status" value="1"/>
</dbReference>
<evidence type="ECO:0000259" key="5">
    <source>
        <dbReference type="PROSITE" id="PS50977"/>
    </source>
</evidence>
<dbReference type="GO" id="GO:0000976">
    <property type="term" value="F:transcription cis-regulatory region binding"/>
    <property type="evidence" value="ECO:0007669"/>
    <property type="project" value="TreeGrafter"/>
</dbReference>
<evidence type="ECO:0000256" key="2">
    <source>
        <dbReference type="ARBA" id="ARBA00023125"/>
    </source>
</evidence>
<dbReference type="InterPro" id="IPR001647">
    <property type="entry name" value="HTH_TetR"/>
</dbReference>
<dbReference type="Gene3D" id="1.10.357.10">
    <property type="entry name" value="Tetracycline Repressor, domain 2"/>
    <property type="match status" value="1"/>
</dbReference>
<proteinExistence type="predicted"/>
<feature type="DNA-binding region" description="H-T-H motif" evidence="4">
    <location>
        <begin position="35"/>
        <end position="54"/>
    </location>
</feature>
<evidence type="ECO:0000256" key="4">
    <source>
        <dbReference type="PROSITE-ProRule" id="PRU00335"/>
    </source>
</evidence>
<dbReference type="RefSeq" id="WP_165230941.1">
    <property type="nucleotide sequence ID" value="NZ_CP049257.1"/>
</dbReference>
<accession>A0A6G6WC28</accession>
<reference evidence="6 7" key="1">
    <citation type="submission" date="2020-02" db="EMBL/GenBank/DDBJ databases">
        <title>Full genome sequence of Nocardioides sp. R-3366.</title>
        <authorList>
            <person name="Im W.-T."/>
        </authorList>
    </citation>
    <scope>NUCLEOTIDE SEQUENCE [LARGE SCALE GENOMIC DNA]</scope>
    <source>
        <strain evidence="6 7">R-3366</strain>
    </source>
</reference>
<evidence type="ECO:0000256" key="3">
    <source>
        <dbReference type="ARBA" id="ARBA00023163"/>
    </source>
</evidence>
<evidence type="ECO:0000256" key="1">
    <source>
        <dbReference type="ARBA" id="ARBA00023015"/>
    </source>
</evidence>
<protein>
    <submittedName>
        <fullName evidence="6">TetR/AcrR family transcriptional regulator</fullName>
    </submittedName>
</protein>
<dbReference type="InterPro" id="IPR036271">
    <property type="entry name" value="Tet_transcr_reg_TetR-rel_C_sf"/>
</dbReference>
<dbReference type="Pfam" id="PF16859">
    <property type="entry name" value="TetR_C_11"/>
    <property type="match status" value="1"/>
</dbReference>
<dbReference type="Pfam" id="PF00440">
    <property type="entry name" value="TetR_N"/>
    <property type="match status" value="1"/>
</dbReference>
<dbReference type="InterPro" id="IPR009057">
    <property type="entry name" value="Homeodomain-like_sf"/>
</dbReference>
<dbReference type="InterPro" id="IPR011075">
    <property type="entry name" value="TetR_C"/>
</dbReference>
<dbReference type="Gene3D" id="1.10.10.60">
    <property type="entry name" value="Homeodomain-like"/>
    <property type="match status" value="1"/>
</dbReference>
<dbReference type="PANTHER" id="PTHR30055">
    <property type="entry name" value="HTH-TYPE TRANSCRIPTIONAL REGULATOR RUTR"/>
    <property type="match status" value="1"/>
</dbReference>
<keyword evidence="1" id="KW-0805">Transcription regulation</keyword>
<gene>
    <name evidence="6" type="ORF">G5V58_08225</name>
</gene>
<evidence type="ECO:0000313" key="6">
    <source>
        <dbReference type="EMBL" id="QIG42769.1"/>
    </source>
</evidence>
<dbReference type="SUPFAM" id="SSF48498">
    <property type="entry name" value="Tetracyclin repressor-like, C-terminal domain"/>
    <property type="match status" value="1"/>
</dbReference>
<organism evidence="6 7">
    <name type="scientific">Nocardioides anomalus</name>
    <dbReference type="NCBI Taxonomy" id="2712223"/>
    <lineage>
        <taxon>Bacteria</taxon>
        <taxon>Bacillati</taxon>
        <taxon>Actinomycetota</taxon>
        <taxon>Actinomycetes</taxon>
        <taxon>Propionibacteriales</taxon>
        <taxon>Nocardioidaceae</taxon>
        <taxon>Nocardioides</taxon>
    </lineage>
</organism>
<dbReference type="GO" id="GO:0003700">
    <property type="term" value="F:DNA-binding transcription factor activity"/>
    <property type="evidence" value="ECO:0007669"/>
    <property type="project" value="TreeGrafter"/>
</dbReference>
<dbReference type="Proteomes" id="UP000502996">
    <property type="component" value="Chromosome"/>
</dbReference>
<keyword evidence="3" id="KW-0804">Transcription</keyword>
<evidence type="ECO:0000313" key="7">
    <source>
        <dbReference type="Proteomes" id="UP000502996"/>
    </source>
</evidence>
<dbReference type="PROSITE" id="PS50977">
    <property type="entry name" value="HTH_TETR_2"/>
    <property type="match status" value="1"/>
</dbReference>
<keyword evidence="7" id="KW-1185">Reference proteome</keyword>
<dbReference type="EMBL" id="CP049257">
    <property type="protein sequence ID" value="QIG42769.1"/>
    <property type="molecule type" value="Genomic_DNA"/>
</dbReference>
<sequence length="200" mass="21312">MTEARPVTGRGERARQRVLDAAAELLDAGGLAAATVDAVNLRSGVSKATIYKYWPNRLCVAIDAFADRLEHGTQLPDEGSAEADLSEQTRRVARFYGSPTGRLLVELLAASLADADAAALMRTRLLDSRRHAVQELWARSVTGGDVRPDLDPDVALDVAFGPVMWRLLRSGAVTGDEAAALADAAWRGLASDPEPPAPRG</sequence>
<dbReference type="AlphaFoldDB" id="A0A6G6WC28"/>
<dbReference type="InterPro" id="IPR050109">
    <property type="entry name" value="HTH-type_TetR-like_transc_reg"/>
</dbReference>
<name>A0A6G6WC28_9ACTN</name>
<dbReference type="PANTHER" id="PTHR30055:SF148">
    <property type="entry name" value="TETR-FAMILY TRANSCRIPTIONAL REGULATOR"/>
    <property type="match status" value="1"/>
</dbReference>